<dbReference type="EMBL" id="WUBR01000003">
    <property type="protein sequence ID" value="MWV28917.1"/>
    <property type="molecule type" value="Genomic_DNA"/>
</dbReference>
<gene>
    <name evidence="2" type="ORF">GRF63_13475</name>
</gene>
<evidence type="ECO:0000313" key="3">
    <source>
        <dbReference type="Proteomes" id="UP000461409"/>
    </source>
</evidence>
<keyword evidence="3" id="KW-1185">Reference proteome</keyword>
<evidence type="ECO:0000256" key="1">
    <source>
        <dbReference type="SAM" id="SignalP"/>
    </source>
</evidence>
<reference evidence="2 3" key="2">
    <citation type="submission" date="2020-02" db="EMBL/GenBank/DDBJ databases">
        <title>Erythrobacter dongmakensis sp. nov., isolated from a tidal mudflat.</title>
        <authorList>
            <person name="Kim I.S."/>
        </authorList>
    </citation>
    <scope>NUCLEOTIDE SEQUENCE [LARGE SCALE GENOMIC DNA]</scope>
    <source>
        <strain evidence="2 3">GH3-10</strain>
    </source>
</reference>
<feature type="chain" id="PRO_5032928907" evidence="1">
    <location>
        <begin position="23"/>
        <end position="153"/>
    </location>
</feature>
<dbReference type="RefSeq" id="WP_160486562.1">
    <property type="nucleotide sequence ID" value="NZ_WUBR01000003.1"/>
</dbReference>
<keyword evidence="1" id="KW-0732">Signal</keyword>
<proteinExistence type="predicted"/>
<feature type="signal peptide" evidence="1">
    <location>
        <begin position="1"/>
        <end position="22"/>
    </location>
</feature>
<protein>
    <submittedName>
        <fullName evidence="2">Uncharacterized protein</fullName>
    </submittedName>
</protein>
<sequence length="153" mass="17300">MKNFAKIVTTIALAGFATPAMAQLEPYTDYTVSDSVSSVTTVKVNANMMDHYLEGLRKTWVTTNEMSKEMGHIESYAIYVSDLPASGDFNLLLVVRFANTADLAPNKARYEAFMREWGEANKLENEEITATVYPDLREITGEYLLRELRMKPE</sequence>
<dbReference type="AlphaFoldDB" id="A0A844XEL2"/>
<dbReference type="Proteomes" id="UP000461409">
    <property type="component" value="Unassembled WGS sequence"/>
</dbReference>
<evidence type="ECO:0000313" key="2">
    <source>
        <dbReference type="EMBL" id="MWV28917.1"/>
    </source>
</evidence>
<accession>A0A844XEL2</accession>
<organism evidence="2 3">
    <name type="scientific">Aurantiacibacter rhizosphaerae</name>
    <dbReference type="NCBI Taxonomy" id="2691582"/>
    <lineage>
        <taxon>Bacteria</taxon>
        <taxon>Pseudomonadati</taxon>
        <taxon>Pseudomonadota</taxon>
        <taxon>Alphaproteobacteria</taxon>
        <taxon>Sphingomonadales</taxon>
        <taxon>Erythrobacteraceae</taxon>
        <taxon>Aurantiacibacter</taxon>
    </lineage>
</organism>
<name>A0A844XEL2_9SPHN</name>
<reference evidence="2 3" key="1">
    <citation type="submission" date="2019-12" db="EMBL/GenBank/DDBJ databases">
        <authorList>
            <person name="Lee S.D."/>
        </authorList>
    </citation>
    <scope>NUCLEOTIDE SEQUENCE [LARGE SCALE GENOMIC DNA]</scope>
    <source>
        <strain evidence="2 3">GH3-10</strain>
    </source>
</reference>
<comment type="caution">
    <text evidence="2">The sequence shown here is derived from an EMBL/GenBank/DDBJ whole genome shotgun (WGS) entry which is preliminary data.</text>
</comment>